<evidence type="ECO:0000313" key="3">
    <source>
        <dbReference type="Proteomes" id="UP000717696"/>
    </source>
</evidence>
<evidence type="ECO:0000256" key="1">
    <source>
        <dbReference type="SAM" id="MobiDB-lite"/>
    </source>
</evidence>
<sequence>MMRRETRCEPHWEVRNIRNLRCDAMRWPGLGGRRVGRTNITSHARRRASLQILTSLRQAGARVYASRCASTPLPSWSLYHICCPDRRHILLFLPPSRCYPIPPIPAVTLSLPFIKLAMLTEISLPPLIPRRPLTPEPQDPDPPPTPPGGPRVPPPQPNPPPSPPHTFSLRLCAVGWPLTDDPPPRPPTCVPSFELPGPAWALFLPPGPSPRLRP</sequence>
<gene>
    <name evidence="2" type="ORF">B0J13DRAFT_190749</name>
</gene>
<dbReference type="Proteomes" id="UP000717696">
    <property type="component" value="Unassembled WGS sequence"/>
</dbReference>
<evidence type="ECO:0000313" key="2">
    <source>
        <dbReference type="EMBL" id="KAH7158191.1"/>
    </source>
</evidence>
<keyword evidence="3" id="KW-1185">Reference proteome</keyword>
<dbReference type="EMBL" id="JAGMUU010000003">
    <property type="protein sequence ID" value="KAH7158191.1"/>
    <property type="molecule type" value="Genomic_DNA"/>
</dbReference>
<protein>
    <submittedName>
        <fullName evidence="2">Uncharacterized protein</fullName>
    </submittedName>
</protein>
<reference evidence="2" key="1">
    <citation type="journal article" date="2021" name="Nat. Commun.">
        <title>Genetic determinants of endophytism in the Arabidopsis root mycobiome.</title>
        <authorList>
            <person name="Mesny F."/>
            <person name="Miyauchi S."/>
            <person name="Thiergart T."/>
            <person name="Pickel B."/>
            <person name="Atanasova L."/>
            <person name="Karlsson M."/>
            <person name="Huettel B."/>
            <person name="Barry K.W."/>
            <person name="Haridas S."/>
            <person name="Chen C."/>
            <person name="Bauer D."/>
            <person name="Andreopoulos W."/>
            <person name="Pangilinan J."/>
            <person name="LaButti K."/>
            <person name="Riley R."/>
            <person name="Lipzen A."/>
            <person name="Clum A."/>
            <person name="Drula E."/>
            <person name="Henrissat B."/>
            <person name="Kohler A."/>
            <person name="Grigoriev I.V."/>
            <person name="Martin F.M."/>
            <person name="Hacquard S."/>
        </authorList>
    </citation>
    <scope>NUCLEOTIDE SEQUENCE</scope>
    <source>
        <strain evidence="2">MPI-CAGE-AT-0021</strain>
    </source>
</reference>
<organism evidence="2 3">
    <name type="scientific">Dactylonectria estremocensis</name>
    <dbReference type="NCBI Taxonomy" id="1079267"/>
    <lineage>
        <taxon>Eukaryota</taxon>
        <taxon>Fungi</taxon>
        <taxon>Dikarya</taxon>
        <taxon>Ascomycota</taxon>
        <taxon>Pezizomycotina</taxon>
        <taxon>Sordariomycetes</taxon>
        <taxon>Hypocreomycetidae</taxon>
        <taxon>Hypocreales</taxon>
        <taxon>Nectriaceae</taxon>
        <taxon>Dactylonectria</taxon>
    </lineage>
</organism>
<proteinExistence type="predicted"/>
<feature type="compositionally biased region" description="Pro residues" evidence="1">
    <location>
        <begin position="127"/>
        <end position="164"/>
    </location>
</feature>
<name>A0A9P9JBM3_9HYPO</name>
<accession>A0A9P9JBM3</accession>
<dbReference type="AlphaFoldDB" id="A0A9P9JBM3"/>
<comment type="caution">
    <text evidence="2">The sequence shown here is derived from an EMBL/GenBank/DDBJ whole genome shotgun (WGS) entry which is preliminary data.</text>
</comment>
<feature type="region of interest" description="Disordered" evidence="1">
    <location>
        <begin position="127"/>
        <end position="168"/>
    </location>
</feature>